<evidence type="ECO:0000313" key="2">
    <source>
        <dbReference type="EMBL" id="RDD61521.1"/>
    </source>
</evidence>
<dbReference type="EMBL" id="QPMH01000011">
    <property type="protein sequence ID" value="RDD61521.1"/>
    <property type="molecule type" value="Genomic_DNA"/>
</dbReference>
<gene>
    <name evidence="2" type="ORF">DRB17_12535</name>
</gene>
<dbReference type="AlphaFoldDB" id="A0A369T869"/>
<reference evidence="2 3" key="1">
    <citation type="submission" date="2018-07" db="EMBL/GenBank/DDBJ databases">
        <title>Venubactetium sediminum gen. nov., sp. nov., isolated from a marine solar saltern.</title>
        <authorList>
            <person name="Wang S."/>
        </authorList>
    </citation>
    <scope>NUCLEOTIDE SEQUENCE [LARGE SCALE GENOMIC DNA]</scope>
    <source>
        <strain evidence="2 3">WD2A32</strain>
    </source>
</reference>
<organism evidence="2 3">
    <name type="scientific">Ferruginivarius sediminum</name>
    <dbReference type="NCBI Taxonomy" id="2661937"/>
    <lineage>
        <taxon>Bacteria</taxon>
        <taxon>Pseudomonadati</taxon>
        <taxon>Pseudomonadota</taxon>
        <taxon>Alphaproteobacteria</taxon>
        <taxon>Rhodospirillales</taxon>
        <taxon>Rhodospirillaceae</taxon>
        <taxon>Ferruginivarius</taxon>
    </lineage>
</organism>
<dbReference type="Proteomes" id="UP000253941">
    <property type="component" value="Unassembled WGS sequence"/>
</dbReference>
<name>A0A369T869_9PROT</name>
<evidence type="ECO:0000259" key="1">
    <source>
        <dbReference type="Pfam" id="PF13274"/>
    </source>
</evidence>
<comment type="caution">
    <text evidence="2">The sequence shown here is derived from an EMBL/GenBank/DDBJ whole genome shotgun (WGS) entry which is preliminary data.</text>
</comment>
<accession>A0A369T869</accession>
<dbReference type="InterPro" id="IPR025272">
    <property type="entry name" value="SocA_Panacea"/>
</dbReference>
<dbReference type="Pfam" id="PF13274">
    <property type="entry name" value="SocA_Panacea"/>
    <property type="match status" value="1"/>
</dbReference>
<sequence>MTNVSSREGVVPTAKAIANFFIEKARDDGIVVDQLKLQKLIFYAHAWHLAYELGPLFPDDIEAWPHGPVIRDVYVEFADNGRLPISRLASDFDGTKPSTGNAPGRTQQLLNAVWSRYKGYTGIQLSNATHGEGEPWSQIQRAYGSLERKPRIPNELIERTFRRKLESAS</sequence>
<protein>
    <submittedName>
        <fullName evidence="2">DUF4065 domain-containing protein</fullName>
    </submittedName>
</protein>
<proteinExistence type="predicted"/>
<keyword evidence="3" id="KW-1185">Reference proteome</keyword>
<feature type="domain" description="Antitoxin SocA-like Panacea" evidence="1">
    <location>
        <begin position="37"/>
        <end position="136"/>
    </location>
</feature>
<evidence type="ECO:0000313" key="3">
    <source>
        <dbReference type="Proteomes" id="UP000253941"/>
    </source>
</evidence>